<feature type="compositionally biased region" description="Polar residues" evidence="4">
    <location>
        <begin position="203"/>
        <end position="219"/>
    </location>
</feature>
<feature type="repeat" description="ANK" evidence="3">
    <location>
        <begin position="340"/>
        <end position="372"/>
    </location>
</feature>
<keyword evidence="6" id="KW-1185">Reference proteome</keyword>
<dbReference type="PANTHER" id="PTHR24173">
    <property type="entry name" value="ANKYRIN REPEAT CONTAINING"/>
    <property type="match status" value="1"/>
</dbReference>
<dbReference type="SUPFAM" id="SSF48403">
    <property type="entry name" value="Ankyrin repeat"/>
    <property type="match status" value="2"/>
</dbReference>
<dbReference type="InterPro" id="IPR002110">
    <property type="entry name" value="Ankyrin_rpt"/>
</dbReference>
<feature type="repeat" description="ANK" evidence="3">
    <location>
        <begin position="262"/>
        <end position="294"/>
    </location>
</feature>
<name>A0A9P9FHL7_9HYPO</name>
<feature type="repeat" description="ANK" evidence="3">
    <location>
        <begin position="295"/>
        <end position="327"/>
    </location>
</feature>
<evidence type="ECO:0000256" key="1">
    <source>
        <dbReference type="ARBA" id="ARBA00022737"/>
    </source>
</evidence>
<keyword evidence="1" id="KW-0677">Repeat</keyword>
<sequence>MDGMKKFDLRDFKLQGGGTLPAAGVIILNSVEQSQNHDCDTALRLAARHGSVTIVDELLPYSTTVDDAFKLAAEMGASTSATALDKSTPLHLVTRLGHTLLIKQLLLEESAWPEIGAEDDEGYSCFNIAAEFGFHDVVQLFLKRGAKDLINAPLGKSDKTPLCLAVTYGHLLYIASEAGFVRLVELFLSETTSLVEERAEAVSSPQENSGRTTPKQGETSEPPFPEPSACLRVAAQRGHHEIVVLFLNLPDGIDPDDCGSGEGETALHLAASQGHEKIVVALLNKNLKADAEDAASMTPLQLAAQPGHLSVVKILVSHRAQVNKKRDPATSTNASEDRPASREPLELAAESGHVEVATLLLENDANQRRKPSSLPQTMDMPGPLGDDVDEFVTAATVIAVRRKNKSGSSALHRAATESHDSTVRVLVGTPWKAKPNITKKDVAVKPSLYAERQPRCLVRANYCLSGKGKCYFEIYINPLETVLGGERQTGEVDEESEKELMIGVGFCRTKRPCTTWSDGIAGLEGSAATTASSLSSTGAGSAPET</sequence>
<proteinExistence type="predicted"/>
<evidence type="ECO:0000313" key="6">
    <source>
        <dbReference type="Proteomes" id="UP000717696"/>
    </source>
</evidence>
<dbReference type="PANTHER" id="PTHR24173:SF74">
    <property type="entry name" value="ANKYRIN REPEAT DOMAIN-CONTAINING PROTEIN 16"/>
    <property type="match status" value="1"/>
</dbReference>
<dbReference type="AlphaFoldDB" id="A0A9P9FHL7"/>
<dbReference type="Gene3D" id="1.25.40.20">
    <property type="entry name" value="Ankyrin repeat-containing domain"/>
    <property type="match status" value="1"/>
</dbReference>
<dbReference type="OrthoDB" id="426293at2759"/>
<dbReference type="EMBL" id="JAGMUU010000001">
    <property type="protein sequence ID" value="KAH7161926.1"/>
    <property type="molecule type" value="Genomic_DNA"/>
</dbReference>
<dbReference type="SMART" id="SM00248">
    <property type="entry name" value="ANK"/>
    <property type="match status" value="9"/>
</dbReference>
<dbReference type="InterPro" id="IPR036770">
    <property type="entry name" value="Ankyrin_rpt-contain_sf"/>
</dbReference>
<evidence type="ECO:0000313" key="5">
    <source>
        <dbReference type="EMBL" id="KAH7161926.1"/>
    </source>
</evidence>
<keyword evidence="2 3" id="KW-0040">ANK repeat</keyword>
<organism evidence="5 6">
    <name type="scientific">Dactylonectria estremocensis</name>
    <dbReference type="NCBI Taxonomy" id="1079267"/>
    <lineage>
        <taxon>Eukaryota</taxon>
        <taxon>Fungi</taxon>
        <taxon>Dikarya</taxon>
        <taxon>Ascomycota</taxon>
        <taxon>Pezizomycotina</taxon>
        <taxon>Sordariomycetes</taxon>
        <taxon>Hypocreomycetidae</taxon>
        <taxon>Hypocreales</taxon>
        <taxon>Nectriaceae</taxon>
        <taxon>Dactylonectria</taxon>
    </lineage>
</organism>
<reference evidence="5" key="1">
    <citation type="journal article" date="2021" name="Nat. Commun.">
        <title>Genetic determinants of endophytism in the Arabidopsis root mycobiome.</title>
        <authorList>
            <person name="Mesny F."/>
            <person name="Miyauchi S."/>
            <person name="Thiergart T."/>
            <person name="Pickel B."/>
            <person name="Atanasova L."/>
            <person name="Karlsson M."/>
            <person name="Huettel B."/>
            <person name="Barry K.W."/>
            <person name="Haridas S."/>
            <person name="Chen C."/>
            <person name="Bauer D."/>
            <person name="Andreopoulos W."/>
            <person name="Pangilinan J."/>
            <person name="LaButti K."/>
            <person name="Riley R."/>
            <person name="Lipzen A."/>
            <person name="Clum A."/>
            <person name="Drula E."/>
            <person name="Henrissat B."/>
            <person name="Kohler A."/>
            <person name="Grigoriev I.V."/>
            <person name="Martin F.M."/>
            <person name="Hacquard S."/>
        </authorList>
    </citation>
    <scope>NUCLEOTIDE SEQUENCE</scope>
    <source>
        <strain evidence="5">MPI-CAGE-AT-0021</strain>
    </source>
</reference>
<accession>A0A9P9FHL7</accession>
<feature type="region of interest" description="Disordered" evidence="4">
    <location>
        <begin position="198"/>
        <end position="227"/>
    </location>
</feature>
<dbReference type="PRINTS" id="PR01415">
    <property type="entry name" value="ANKYRIN"/>
</dbReference>
<evidence type="ECO:0000256" key="3">
    <source>
        <dbReference type="PROSITE-ProRule" id="PRU00023"/>
    </source>
</evidence>
<protein>
    <submittedName>
        <fullName evidence="5">Ankyrin repeat-containing domain protein</fullName>
    </submittedName>
</protein>
<feature type="region of interest" description="Disordered" evidence="4">
    <location>
        <begin position="320"/>
        <end position="344"/>
    </location>
</feature>
<comment type="caution">
    <text evidence="5">The sequence shown here is derived from an EMBL/GenBank/DDBJ whole genome shotgun (WGS) entry which is preliminary data.</text>
</comment>
<feature type="compositionally biased region" description="Basic and acidic residues" evidence="4">
    <location>
        <begin position="335"/>
        <end position="344"/>
    </location>
</feature>
<feature type="region of interest" description="Disordered" evidence="4">
    <location>
        <begin position="361"/>
        <end position="384"/>
    </location>
</feature>
<dbReference type="PROSITE" id="PS50297">
    <property type="entry name" value="ANK_REP_REGION"/>
    <property type="match status" value="3"/>
</dbReference>
<evidence type="ECO:0000256" key="2">
    <source>
        <dbReference type="ARBA" id="ARBA00023043"/>
    </source>
</evidence>
<dbReference type="Proteomes" id="UP000717696">
    <property type="component" value="Unassembled WGS sequence"/>
</dbReference>
<dbReference type="Pfam" id="PF12796">
    <property type="entry name" value="Ank_2"/>
    <property type="match status" value="2"/>
</dbReference>
<gene>
    <name evidence="5" type="ORF">B0J13DRAFT_517219</name>
</gene>
<dbReference type="PROSITE" id="PS50088">
    <property type="entry name" value="ANK_REPEAT"/>
    <property type="match status" value="3"/>
</dbReference>
<evidence type="ECO:0000256" key="4">
    <source>
        <dbReference type="SAM" id="MobiDB-lite"/>
    </source>
</evidence>